<sequence>MATYNLTTPLTDEDIVQLKAGDVVNLTGTIYTARDAAHKKLIEALDKGETLPFELEGSVIYYVGPAPAPPGCAIGSAGPTTSGRMDVYAPRLHSLGVKASIGKGKRTQEVRDAMVQYKGVYFGATGGAGALLSQRITESEVIAYDELGPEAIRKLTVKDFPLLVVNDAHGAEQYATPNYEL</sequence>
<dbReference type="EMBL" id="QMIF01000029">
    <property type="protein sequence ID" value="TVM30151.1"/>
    <property type="molecule type" value="Genomic_DNA"/>
</dbReference>
<reference evidence="4 7" key="2">
    <citation type="submission" date="2019-04" db="EMBL/GenBank/DDBJ databases">
        <title>Isolation and culture of sulfate reducing bacteria from the cold seep of the South China Sea.</title>
        <authorList>
            <person name="Sun C."/>
            <person name="Liu R."/>
        </authorList>
    </citation>
    <scope>NUCLEOTIDE SEQUENCE [LARGE SCALE GENOMIC DNA]</scope>
    <source>
        <strain evidence="4 7">CS1</strain>
    </source>
</reference>
<dbReference type="Pfam" id="PF05683">
    <property type="entry name" value="Fumerase_C"/>
    <property type="match status" value="1"/>
</dbReference>
<gene>
    <name evidence="5" type="ORF">DQK91_21625</name>
    <name evidence="4" type="ORF">E8L03_11970</name>
</gene>
<reference evidence="5 6" key="1">
    <citation type="submission" date="2018-06" db="EMBL/GenBank/DDBJ databases">
        <title>Complete genome of Desulfovibrio marinus P48SEP.</title>
        <authorList>
            <person name="Crispim J.S."/>
            <person name="Vidigal P.M.P."/>
            <person name="Silva L.C.F."/>
            <person name="Araujo L.C."/>
            <person name="Laguardia C.N."/>
            <person name="Dias R.S."/>
            <person name="Sousa M.P."/>
            <person name="Paula S.O."/>
            <person name="Silva C."/>
        </authorList>
    </citation>
    <scope>NUCLEOTIDE SEQUENCE [LARGE SCALE GENOMIC DNA]</scope>
    <source>
        <strain evidence="5 6">P48SEP</strain>
    </source>
</reference>
<dbReference type="InterPro" id="IPR004647">
    <property type="entry name" value="Fe-S_hydro-lyase_TtdB-typ_cat"/>
</dbReference>
<dbReference type="PANTHER" id="PTHR43351:SF2">
    <property type="entry name" value="L(+)-TARTRATE DEHYDRATASE SUBUNIT BETA-RELATED"/>
    <property type="match status" value="1"/>
</dbReference>
<dbReference type="SUPFAM" id="SSF117457">
    <property type="entry name" value="FumA C-terminal domain-like"/>
    <property type="match status" value="1"/>
</dbReference>
<dbReference type="PANTHER" id="PTHR43351">
    <property type="entry name" value="L(+)-TARTRATE DEHYDRATASE SUBUNIT BETA"/>
    <property type="match status" value="1"/>
</dbReference>
<evidence type="ECO:0000256" key="2">
    <source>
        <dbReference type="ARBA" id="ARBA00023239"/>
    </source>
</evidence>
<protein>
    <submittedName>
        <fullName evidence="5">Fe-S-containing hydro-lyase</fullName>
    </submittedName>
</protein>
<organism evidence="5 6">
    <name type="scientific">Oceanidesulfovibrio marinus</name>
    <dbReference type="NCBI Taxonomy" id="370038"/>
    <lineage>
        <taxon>Bacteria</taxon>
        <taxon>Pseudomonadati</taxon>
        <taxon>Thermodesulfobacteriota</taxon>
        <taxon>Desulfovibrionia</taxon>
        <taxon>Desulfovibrionales</taxon>
        <taxon>Desulfovibrionaceae</taxon>
        <taxon>Oceanidesulfovibrio</taxon>
    </lineage>
</organism>
<evidence type="ECO:0000313" key="7">
    <source>
        <dbReference type="Proteomes" id="UP000503251"/>
    </source>
</evidence>
<dbReference type="AlphaFoldDB" id="A0A6P1ZAK1"/>
<evidence type="ECO:0000313" key="6">
    <source>
        <dbReference type="Proteomes" id="UP000434052"/>
    </source>
</evidence>
<dbReference type="InterPro" id="IPR036660">
    <property type="entry name" value="Fe-S_hydroAse_TtdB_cat_sf"/>
</dbReference>
<evidence type="ECO:0000313" key="5">
    <source>
        <dbReference type="EMBL" id="TVM30151.1"/>
    </source>
</evidence>
<comment type="similarity">
    <text evidence="1">Belongs to the class-I fumarase family.</text>
</comment>
<dbReference type="NCBIfam" id="NF005310">
    <property type="entry name" value="PRK06842.1"/>
    <property type="match status" value="1"/>
</dbReference>
<name>A0A6P1ZAK1_9BACT</name>
<proteinExistence type="inferred from homology"/>
<dbReference type="EMBL" id="CP039543">
    <property type="protein sequence ID" value="QJT09608.1"/>
    <property type="molecule type" value="Genomic_DNA"/>
</dbReference>
<dbReference type="Gene3D" id="3.20.130.10">
    <property type="entry name" value="Fe-S hydro-lyase, tartrate dehydratase beta-type, catalytic domain"/>
    <property type="match status" value="1"/>
</dbReference>
<keyword evidence="7" id="KW-1185">Reference proteome</keyword>
<evidence type="ECO:0000259" key="3">
    <source>
        <dbReference type="Pfam" id="PF05683"/>
    </source>
</evidence>
<evidence type="ECO:0000256" key="1">
    <source>
        <dbReference type="ARBA" id="ARBA00008876"/>
    </source>
</evidence>
<dbReference type="NCBIfam" id="TIGR00723">
    <property type="entry name" value="ttdB_fumA_fumB"/>
    <property type="match status" value="1"/>
</dbReference>
<accession>A0A6P1ZAK1</accession>
<dbReference type="RefSeq" id="WP_144307493.1">
    <property type="nucleotide sequence ID" value="NZ_CP039543.1"/>
</dbReference>
<evidence type="ECO:0000313" key="4">
    <source>
        <dbReference type="EMBL" id="QJT09608.1"/>
    </source>
</evidence>
<dbReference type="OrthoDB" id="9798978at2"/>
<keyword evidence="2 5" id="KW-0456">Lyase</keyword>
<dbReference type="GO" id="GO:0016836">
    <property type="term" value="F:hydro-lyase activity"/>
    <property type="evidence" value="ECO:0007669"/>
    <property type="project" value="InterPro"/>
</dbReference>
<dbReference type="Proteomes" id="UP000503251">
    <property type="component" value="Chromosome"/>
</dbReference>
<dbReference type="Proteomes" id="UP000434052">
    <property type="component" value="Unassembled WGS sequence"/>
</dbReference>
<feature type="domain" description="Fe-S hydro-lyase tartrate dehydratase beta-type catalytic" evidence="3">
    <location>
        <begin position="5"/>
        <end position="175"/>
    </location>
</feature>